<reference evidence="2" key="1">
    <citation type="journal article" date="2014" name="Int. J. Syst. Evol. Microbiol.">
        <title>Complete genome sequence of Corynebacterium casei LMG S-19264T (=DSM 44701T), isolated from a smear-ripened cheese.</title>
        <authorList>
            <consortium name="US DOE Joint Genome Institute (JGI-PGF)"/>
            <person name="Walter F."/>
            <person name="Albersmeier A."/>
            <person name="Kalinowski J."/>
            <person name="Ruckert C."/>
        </authorList>
    </citation>
    <scope>NUCLEOTIDE SEQUENCE</scope>
    <source>
        <strain evidence="2">CGMCC 4.7398</strain>
    </source>
</reference>
<evidence type="ECO:0000313" key="2">
    <source>
        <dbReference type="EMBL" id="GHH67007.1"/>
    </source>
</evidence>
<evidence type="ECO:0000313" key="3">
    <source>
        <dbReference type="Proteomes" id="UP000627369"/>
    </source>
</evidence>
<feature type="chain" id="PRO_5037456746" description="Excalibur calcium-binding domain-containing protein" evidence="1">
    <location>
        <begin position="26"/>
        <end position="179"/>
    </location>
</feature>
<feature type="signal peptide" evidence="1">
    <location>
        <begin position="1"/>
        <end position="25"/>
    </location>
</feature>
<dbReference type="AlphaFoldDB" id="A0A919KP58"/>
<evidence type="ECO:0008006" key="4">
    <source>
        <dbReference type="Google" id="ProtNLM"/>
    </source>
</evidence>
<name>A0A919KP58_9MICO</name>
<dbReference type="EMBL" id="BNAS01000001">
    <property type="protein sequence ID" value="GHH67007.1"/>
    <property type="molecule type" value="Genomic_DNA"/>
</dbReference>
<accession>A0A919KP58</accession>
<evidence type="ECO:0000256" key="1">
    <source>
        <dbReference type="SAM" id="SignalP"/>
    </source>
</evidence>
<gene>
    <name evidence="2" type="ORF">GCM10017772_07930</name>
</gene>
<sequence length="179" mass="19259">MIRRTIVTLVSVLALALTASAPAQATTTYDTRVTVNAKPEPVAKNRTITVTGSLRYYKDGRWRVPTTRVLAVVFDPSGTDGPRQVATVTTASDGSYARAFTASRSGKWTVKFGGSSSLQPHSASDAVCVYASGRWQCPVSSTNPDLDCPDIGRTVWVGSRDYHRLDADGDGWGCDAYSY</sequence>
<dbReference type="Proteomes" id="UP000627369">
    <property type="component" value="Unassembled WGS sequence"/>
</dbReference>
<dbReference type="RefSeq" id="WP_189667929.1">
    <property type="nucleotide sequence ID" value="NZ_BNAS01000001.1"/>
</dbReference>
<keyword evidence="3" id="KW-1185">Reference proteome</keyword>
<comment type="caution">
    <text evidence="2">The sequence shown here is derived from an EMBL/GenBank/DDBJ whole genome shotgun (WGS) entry which is preliminary data.</text>
</comment>
<protein>
    <recommendedName>
        <fullName evidence="4">Excalibur calcium-binding domain-containing protein</fullName>
    </recommendedName>
</protein>
<proteinExistence type="predicted"/>
<organism evidence="2 3">
    <name type="scientific">Promicromonospora soli</name>
    <dbReference type="NCBI Taxonomy" id="2035533"/>
    <lineage>
        <taxon>Bacteria</taxon>
        <taxon>Bacillati</taxon>
        <taxon>Actinomycetota</taxon>
        <taxon>Actinomycetes</taxon>
        <taxon>Micrococcales</taxon>
        <taxon>Promicromonosporaceae</taxon>
        <taxon>Promicromonospora</taxon>
    </lineage>
</organism>
<reference evidence="2" key="2">
    <citation type="submission" date="2020-09" db="EMBL/GenBank/DDBJ databases">
        <authorList>
            <person name="Sun Q."/>
            <person name="Zhou Y."/>
        </authorList>
    </citation>
    <scope>NUCLEOTIDE SEQUENCE</scope>
    <source>
        <strain evidence="2">CGMCC 4.7398</strain>
    </source>
</reference>
<keyword evidence="1" id="KW-0732">Signal</keyword>